<keyword evidence="4 12" id="KW-1003">Cell membrane</keyword>
<dbReference type="EC" id="7.4.2.8" evidence="12"/>
<feature type="domain" description="SecA family profile" evidence="16">
    <location>
        <begin position="1"/>
        <end position="570"/>
    </location>
</feature>
<dbReference type="Pfam" id="PF21090">
    <property type="entry name" value="P-loop_SecA"/>
    <property type="match status" value="2"/>
</dbReference>
<dbReference type="AlphaFoldDB" id="A0A1I0VWK5"/>
<dbReference type="GO" id="GO:0043952">
    <property type="term" value="P:protein transport by the Sec complex"/>
    <property type="evidence" value="ECO:0007669"/>
    <property type="project" value="TreeGrafter"/>
</dbReference>
<keyword evidence="5 12" id="KW-0963">Cytoplasm</keyword>
<evidence type="ECO:0000313" key="17">
    <source>
        <dbReference type="EMBL" id="SFA80815.1"/>
    </source>
</evidence>
<dbReference type="InterPro" id="IPR027417">
    <property type="entry name" value="P-loop_NTPase"/>
</dbReference>
<evidence type="ECO:0000256" key="5">
    <source>
        <dbReference type="ARBA" id="ARBA00022490"/>
    </source>
</evidence>
<dbReference type="Pfam" id="PF07516">
    <property type="entry name" value="SecA_SW"/>
    <property type="match status" value="1"/>
</dbReference>
<sequence>MGIIKKVIGSYSEREVKRIIPLVDKIDALDEKIASLNDEELKNKTEEFKERLKNGETVDDILVEAFAVLREASWRVLKKKHYRVQLIGGIVLHQGRIAEMKTGEGKTLVATLPAYLNALEGKGVHVITVNDYLAQRDRDEMSKVYGFLGLTTGVVIPQDAQDSKRNAYNCDITYGTNSEFGFDYLRDNMVNEMEEKVQRGLHYCIVDEMDSILIDEARTPLIISGGSASVNEYYKLADYFAKTLKIEEDFTIDEKSKSVLLSDEGVEKAEKFYNVENFTEVHNLHIQHYTVQALKANYSMQKEVDYIIKENKVYIVDEFTGRTMEGRRFSDGLHCAIEAKEGVPIEGDNKTFATITYQNFFRMYTKLSGMTGTAQTEEYEFKEIYALDVIVVPTNKPIKRIDNSDVVYKSEFAKFKAVVDEIERIHETNQPVLVGTVSIEKSELLSFMLKTRGIPHEVLNAKHHAKEAEIVAKAGQMGAVTIATNMAGRGTDIILGEGVRELGGLRIIGTEKHESRRIDNQLRGRSGRQGDVGESTFYVSLEDDLIKVHTSEKFKKITDKLDLEDETQVNEAWTVRAIESAQKNVEANSFDTRKNLIQYDDVINKQREVIYSQRDRVILKEDLKQQVLSMVEDVIQENVTKILVGKKNKKFIEEEVKDLIKKIKELFKIDELKEETLSEIMEMKSKDDVRSYFKNIAFSLYDAMEERFKEAFEDLQKAVILKAVDNRWIEHLENMEHLKQYIGLQAYKQQDPAMAYKLQSAGIFDDMVSGIKTDVIKGLYKY</sequence>
<dbReference type="InterPro" id="IPR036266">
    <property type="entry name" value="SecA_Wing/Scaffold_sf"/>
</dbReference>
<dbReference type="GO" id="GO:0065002">
    <property type="term" value="P:intracellular protein transmembrane transport"/>
    <property type="evidence" value="ECO:0007669"/>
    <property type="project" value="UniProtKB-UniRule"/>
</dbReference>
<dbReference type="PROSITE" id="PS51192">
    <property type="entry name" value="HELICASE_ATP_BIND_1"/>
    <property type="match status" value="1"/>
</dbReference>
<dbReference type="CDD" id="cd17928">
    <property type="entry name" value="DEXDc_SecA"/>
    <property type="match status" value="1"/>
</dbReference>
<dbReference type="InterPro" id="IPR020937">
    <property type="entry name" value="SecA_CS"/>
</dbReference>
<feature type="binding site" evidence="12">
    <location>
        <position position="492"/>
    </location>
    <ligand>
        <name>ATP</name>
        <dbReference type="ChEBI" id="CHEBI:30616"/>
    </ligand>
</feature>
<keyword evidence="9 12" id="KW-1278">Translocase</keyword>
<dbReference type="STRING" id="84698.SAMN04488528_100390"/>
<dbReference type="GO" id="GO:0008564">
    <property type="term" value="F:protein-exporting ATPase activity"/>
    <property type="evidence" value="ECO:0007669"/>
    <property type="project" value="UniProtKB-EC"/>
</dbReference>
<dbReference type="PROSITE" id="PS01312">
    <property type="entry name" value="SECA"/>
    <property type="match status" value="1"/>
</dbReference>
<evidence type="ECO:0000256" key="12">
    <source>
        <dbReference type="HAMAP-Rule" id="MF_01382"/>
    </source>
</evidence>
<feature type="domain" description="Helicase ATP-binding" evidence="14">
    <location>
        <begin position="87"/>
        <end position="248"/>
    </location>
</feature>
<comment type="subcellular location">
    <subcellularLocation>
        <location evidence="12">Cell membrane</location>
        <topology evidence="12">Peripheral membrane protein</topology>
        <orientation evidence="12">Cytoplasmic side</orientation>
    </subcellularLocation>
    <subcellularLocation>
        <location evidence="12">Cytoplasm</location>
    </subcellularLocation>
    <subcellularLocation>
        <location evidence="1">Membrane</location>
        <topology evidence="1">Peripheral membrane protein</topology>
    </subcellularLocation>
    <text evidence="12">Distribution is 50-50.</text>
</comment>
<dbReference type="PROSITE" id="PS51196">
    <property type="entry name" value="SECA_MOTOR_DEAD"/>
    <property type="match status" value="1"/>
</dbReference>
<dbReference type="Gene3D" id="1.10.3060.10">
    <property type="entry name" value="Helical scaffold and wing domains of SecA"/>
    <property type="match status" value="1"/>
</dbReference>
<dbReference type="PANTHER" id="PTHR30612">
    <property type="entry name" value="SECA INNER MEMBRANE COMPONENT OF SEC PROTEIN SECRETION SYSTEM"/>
    <property type="match status" value="1"/>
</dbReference>
<dbReference type="InterPro" id="IPR036670">
    <property type="entry name" value="SecA_X-link_sf"/>
</dbReference>
<dbReference type="Gene3D" id="3.90.1440.10">
    <property type="entry name" value="SecA, preprotein cross-linking domain"/>
    <property type="match status" value="1"/>
</dbReference>
<keyword evidence="7 12" id="KW-0067">ATP-binding</keyword>
<keyword evidence="6 12" id="KW-0547">Nucleotide-binding</keyword>
<evidence type="ECO:0000256" key="9">
    <source>
        <dbReference type="ARBA" id="ARBA00022967"/>
    </source>
</evidence>
<comment type="similarity">
    <text evidence="2 12 13">Belongs to the SecA family.</text>
</comment>
<dbReference type="GO" id="GO:0006605">
    <property type="term" value="P:protein targeting"/>
    <property type="evidence" value="ECO:0007669"/>
    <property type="project" value="UniProtKB-UniRule"/>
</dbReference>
<evidence type="ECO:0000313" key="18">
    <source>
        <dbReference type="Proteomes" id="UP000198619"/>
    </source>
</evidence>
<reference evidence="17 18" key="1">
    <citation type="submission" date="2016-10" db="EMBL/GenBank/DDBJ databases">
        <authorList>
            <person name="de Groot N.N."/>
        </authorList>
    </citation>
    <scope>NUCLEOTIDE SEQUENCE [LARGE SCALE GENOMIC DNA]</scope>
    <source>
        <strain evidence="17 18">DSM 12271</strain>
    </source>
</reference>
<evidence type="ECO:0000256" key="2">
    <source>
        <dbReference type="ARBA" id="ARBA00007650"/>
    </source>
</evidence>
<dbReference type="FunFam" id="3.40.50.300:FF:000429">
    <property type="entry name" value="Preprotein translocase subunit SecA"/>
    <property type="match status" value="1"/>
</dbReference>
<dbReference type="NCBIfam" id="NF009538">
    <property type="entry name" value="PRK12904.1"/>
    <property type="match status" value="1"/>
</dbReference>
<keyword evidence="11 12" id="KW-0472">Membrane</keyword>
<dbReference type="HAMAP" id="MF_01382">
    <property type="entry name" value="SecA"/>
    <property type="match status" value="1"/>
</dbReference>
<dbReference type="EMBL" id="FOKI01000003">
    <property type="protein sequence ID" value="SFA80815.1"/>
    <property type="molecule type" value="Genomic_DNA"/>
</dbReference>
<keyword evidence="8 12" id="KW-0653">Protein transport</keyword>
<dbReference type="NCBIfam" id="NF006630">
    <property type="entry name" value="PRK09200.1"/>
    <property type="match status" value="1"/>
</dbReference>
<dbReference type="Gene3D" id="3.40.50.300">
    <property type="entry name" value="P-loop containing nucleotide triphosphate hydrolases"/>
    <property type="match status" value="3"/>
</dbReference>
<comment type="subunit">
    <text evidence="12">Monomer and homodimer. Part of the essential Sec protein translocation apparatus which comprises SecA, SecYEG and auxiliary proteins SecDF. Other proteins may also be involved.</text>
</comment>
<name>A0A1I0VWK5_9CLOT</name>
<dbReference type="InterPro" id="IPR011130">
    <property type="entry name" value="SecA_preprotein_X-link_dom"/>
</dbReference>
<dbReference type="PRINTS" id="PR00906">
    <property type="entry name" value="SECA"/>
</dbReference>
<evidence type="ECO:0000256" key="3">
    <source>
        <dbReference type="ARBA" id="ARBA00022448"/>
    </source>
</evidence>
<feature type="binding site" evidence="12">
    <location>
        <begin position="103"/>
        <end position="107"/>
    </location>
    <ligand>
        <name>ATP</name>
        <dbReference type="ChEBI" id="CHEBI:30616"/>
    </ligand>
</feature>
<keyword evidence="3 12" id="KW-0813">Transport</keyword>
<evidence type="ECO:0000256" key="6">
    <source>
        <dbReference type="ARBA" id="ARBA00022741"/>
    </source>
</evidence>
<keyword evidence="18" id="KW-1185">Reference proteome</keyword>
<dbReference type="InterPro" id="IPR014001">
    <property type="entry name" value="Helicase_ATP-bd"/>
</dbReference>
<comment type="function">
    <text evidence="12">Part of the Sec protein translocase complex. Interacts with the SecYEG preprotein conducting channel. Has a central role in coupling the hydrolysis of ATP to the transfer of proteins into and across the cell membrane, serving as an ATP-driven molecular motor driving the stepwise translocation of polypeptide chains across the membrane.</text>
</comment>
<dbReference type="InterPro" id="IPR000185">
    <property type="entry name" value="SecA"/>
</dbReference>
<organism evidence="17 18">
    <name type="scientific">Clostridium frigidicarnis</name>
    <dbReference type="NCBI Taxonomy" id="84698"/>
    <lineage>
        <taxon>Bacteria</taxon>
        <taxon>Bacillati</taxon>
        <taxon>Bacillota</taxon>
        <taxon>Clostridia</taxon>
        <taxon>Eubacteriales</taxon>
        <taxon>Clostridiaceae</taxon>
        <taxon>Clostridium</taxon>
    </lineage>
</organism>
<dbReference type="Pfam" id="PF01043">
    <property type="entry name" value="SecA_PP_bind"/>
    <property type="match status" value="1"/>
</dbReference>
<dbReference type="InterPro" id="IPR014018">
    <property type="entry name" value="SecA_motor_DEAD"/>
</dbReference>
<dbReference type="InterPro" id="IPR011116">
    <property type="entry name" value="SecA_Wing/Scaffold"/>
</dbReference>
<feature type="domain" description="Helicase C-terminal" evidence="15">
    <location>
        <begin position="417"/>
        <end position="586"/>
    </location>
</feature>
<accession>A0A1I0VWK5</accession>
<evidence type="ECO:0000256" key="13">
    <source>
        <dbReference type="RuleBase" id="RU003874"/>
    </source>
</evidence>
<gene>
    <name evidence="12" type="primary">secA</name>
    <name evidence="17" type="ORF">SAMN04488528_100390</name>
</gene>
<dbReference type="SMART" id="SM00958">
    <property type="entry name" value="SecA_PP_bind"/>
    <property type="match status" value="1"/>
</dbReference>
<dbReference type="SUPFAM" id="SSF81767">
    <property type="entry name" value="Pre-protein crosslinking domain of SecA"/>
    <property type="match status" value="1"/>
</dbReference>
<comment type="catalytic activity">
    <reaction evidence="12">
        <text>ATP + H2O + cellular proteinSide 1 = ADP + phosphate + cellular proteinSide 2.</text>
        <dbReference type="EC" id="7.4.2.8"/>
    </reaction>
</comment>
<evidence type="ECO:0000259" key="14">
    <source>
        <dbReference type="PROSITE" id="PS51192"/>
    </source>
</evidence>
<dbReference type="PANTHER" id="PTHR30612:SF0">
    <property type="entry name" value="CHLOROPLAST PROTEIN-TRANSPORTING ATPASE"/>
    <property type="match status" value="1"/>
</dbReference>
<dbReference type="GO" id="GO:0005886">
    <property type="term" value="C:plasma membrane"/>
    <property type="evidence" value="ECO:0007669"/>
    <property type="project" value="UniProtKB-SubCell"/>
</dbReference>
<dbReference type="SUPFAM" id="SSF81886">
    <property type="entry name" value="Helical scaffold and wing domains of SecA"/>
    <property type="match status" value="1"/>
</dbReference>
<dbReference type="Pfam" id="PF07517">
    <property type="entry name" value="SecA_DEAD"/>
    <property type="match status" value="1"/>
</dbReference>
<dbReference type="GO" id="GO:0017038">
    <property type="term" value="P:protein import"/>
    <property type="evidence" value="ECO:0007669"/>
    <property type="project" value="InterPro"/>
</dbReference>
<dbReference type="SMART" id="SM00957">
    <property type="entry name" value="SecA_DEAD"/>
    <property type="match status" value="1"/>
</dbReference>
<evidence type="ECO:0000256" key="11">
    <source>
        <dbReference type="ARBA" id="ARBA00023136"/>
    </source>
</evidence>
<keyword evidence="10 12" id="KW-0811">Translocation</keyword>
<dbReference type="Proteomes" id="UP000198619">
    <property type="component" value="Unassembled WGS sequence"/>
</dbReference>
<dbReference type="GO" id="GO:0005524">
    <property type="term" value="F:ATP binding"/>
    <property type="evidence" value="ECO:0007669"/>
    <property type="project" value="UniProtKB-UniRule"/>
</dbReference>
<evidence type="ECO:0000259" key="16">
    <source>
        <dbReference type="PROSITE" id="PS51196"/>
    </source>
</evidence>
<proteinExistence type="inferred from homology"/>
<evidence type="ECO:0000259" key="15">
    <source>
        <dbReference type="PROSITE" id="PS51194"/>
    </source>
</evidence>
<feature type="binding site" evidence="12">
    <location>
        <position position="85"/>
    </location>
    <ligand>
        <name>ATP</name>
        <dbReference type="ChEBI" id="CHEBI:30616"/>
    </ligand>
</feature>
<evidence type="ECO:0000256" key="4">
    <source>
        <dbReference type="ARBA" id="ARBA00022475"/>
    </source>
</evidence>
<dbReference type="NCBIfam" id="TIGR00963">
    <property type="entry name" value="secA"/>
    <property type="match status" value="1"/>
</dbReference>
<evidence type="ECO:0000256" key="10">
    <source>
        <dbReference type="ARBA" id="ARBA00023010"/>
    </source>
</evidence>
<dbReference type="SUPFAM" id="SSF52540">
    <property type="entry name" value="P-loop containing nucleoside triphosphate hydrolases"/>
    <property type="match status" value="2"/>
</dbReference>
<dbReference type="InterPro" id="IPR001650">
    <property type="entry name" value="Helicase_C-like"/>
</dbReference>
<dbReference type="InterPro" id="IPR011115">
    <property type="entry name" value="SecA_DEAD"/>
</dbReference>
<dbReference type="OrthoDB" id="9805579at2"/>
<evidence type="ECO:0000256" key="8">
    <source>
        <dbReference type="ARBA" id="ARBA00022927"/>
    </source>
</evidence>
<dbReference type="PROSITE" id="PS51194">
    <property type="entry name" value="HELICASE_CTER"/>
    <property type="match status" value="1"/>
</dbReference>
<dbReference type="CDD" id="cd18803">
    <property type="entry name" value="SF2_C_secA"/>
    <property type="match status" value="1"/>
</dbReference>
<dbReference type="InterPro" id="IPR044722">
    <property type="entry name" value="SecA_SF2_C"/>
</dbReference>
<protein>
    <recommendedName>
        <fullName evidence="12 13">Protein translocase subunit SecA</fullName>
        <ecNumber evidence="12">7.4.2.8</ecNumber>
    </recommendedName>
</protein>
<dbReference type="GO" id="GO:0031522">
    <property type="term" value="C:cell envelope Sec protein transport complex"/>
    <property type="evidence" value="ECO:0007669"/>
    <property type="project" value="TreeGrafter"/>
</dbReference>
<dbReference type="GO" id="GO:0005829">
    <property type="term" value="C:cytosol"/>
    <property type="evidence" value="ECO:0007669"/>
    <property type="project" value="TreeGrafter"/>
</dbReference>
<evidence type="ECO:0000256" key="1">
    <source>
        <dbReference type="ARBA" id="ARBA00004170"/>
    </source>
</evidence>
<evidence type="ECO:0000256" key="7">
    <source>
        <dbReference type="ARBA" id="ARBA00022840"/>
    </source>
</evidence>